<protein>
    <submittedName>
        <fullName evidence="1">Uncharacterized protein</fullName>
    </submittedName>
</protein>
<gene>
    <name evidence="1" type="ORF">FHR75_000015</name>
</gene>
<accession>A0A7W4THV8</accession>
<dbReference type="EMBL" id="JACHVY010000001">
    <property type="protein sequence ID" value="MBB2899227.1"/>
    <property type="molecule type" value="Genomic_DNA"/>
</dbReference>
<proteinExistence type="predicted"/>
<dbReference type="AlphaFoldDB" id="A0A7W4THV8"/>
<organism evidence="1 2">
    <name type="scientific">Kineococcus radiotolerans</name>
    <dbReference type="NCBI Taxonomy" id="131568"/>
    <lineage>
        <taxon>Bacteria</taxon>
        <taxon>Bacillati</taxon>
        <taxon>Actinomycetota</taxon>
        <taxon>Actinomycetes</taxon>
        <taxon>Kineosporiales</taxon>
        <taxon>Kineosporiaceae</taxon>
        <taxon>Kineococcus</taxon>
    </lineage>
</organism>
<comment type="caution">
    <text evidence="1">The sequence shown here is derived from an EMBL/GenBank/DDBJ whole genome shotgun (WGS) entry which is preliminary data.</text>
</comment>
<reference evidence="1 2" key="1">
    <citation type="submission" date="2020-08" db="EMBL/GenBank/DDBJ databases">
        <title>The Agave Microbiome: Exploring the role of microbial communities in plant adaptations to desert environments.</title>
        <authorList>
            <person name="Partida-Martinez L.P."/>
        </authorList>
    </citation>
    <scope>NUCLEOTIDE SEQUENCE [LARGE SCALE GENOMIC DNA]</scope>
    <source>
        <strain evidence="1 2">AS2.23</strain>
    </source>
</reference>
<dbReference type="SUPFAM" id="SSF55961">
    <property type="entry name" value="Bet v1-like"/>
    <property type="match status" value="1"/>
</dbReference>
<name>A0A7W4THV8_KINRA</name>
<dbReference type="Proteomes" id="UP000533269">
    <property type="component" value="Unassembled WGS sequence"/>
</dbReference>
<sequence>MMRAAGRSALHAPPPHVLFEALTHPDQDPNRPWLLLHPEEQQPHILAAEEPTSLTWSSLWPQLPTARIRFELCGDARGSRLTWTLLLQGPLANADEVRRLRYRINQLVNGNLRDRFDN</sequence>
<evidence type="ECO:0000313" key="2">
    <source>
        <dbReference type="Proteomes" id="UP000533269"/>
    </source>
</evidence>
<reference evidence="1 2" key="2">
    <citation type="submission" date="2020-08" db="EMBL/GenBank/DDBJ databases">
        <authorList>
            <person name="Partida-Martinez L."/>
            <person name="Huntemann M."/>
            <person name="Clum A."/>
            <person name="Wang J."/>
            <person name="Palaniappan K."/>
            <person name="Ritter S."/>
            <person name="Chen I.-M."/>
            <person name="Stamatis D."/>
            <person name="Reddy T."/>
            <person name="O'Malley R."/>
            <person name="Daum C."/>
            <person name="Shapiro N."/>
            <person name="Ivanova N."/>
            <person name="Kyrpides N."/>
            <person name="Woyke T."/>
        </authorList>
    </citation>
    <scope>NUCLEOTIDE SEQUENCE [LARGE SCALE GENOMIC DNA]</scope>
    <source>
        <strain evidence="1 2">AS2.23</strain>
    </source>
</reference>
<evidence type="ECO:0000313" key="1">
    <source>
        <dbReference type="EMBL" id="MBB2899227.1"/>
    </source>
</evidence>